<evidence type="ECO:0000313" key="2">
    <source>
        <dbReference type="Proteomes" id="UP000677457"/>
    </source>
</evidence>
<dbReference type="RefSeq" id="WP_016810570.1">
    <property type="nucleotide sequence ID" value="NZ_BOQM01000042.1"/>
</dbReference>
<dbReference type="EMBL" id="BOQM01000042">
    <property type="protein sequence ID" value="GIM87495.1"/>
    <property type="molecule type" value="Genomic_DNA"/>
</dbReference>
<dbReference type="GeneID" id="93770419"/>
<name>A0ABQ4JX29_SALAC</name>
<dbReference type="Proteomes" id="UP000677457">
    <property type="component" value="Unassembled WGS sequence"/>
</dbReference>
<evidence type="ECO:0000313" key="1">
    <source>
        <dbReference type="EMBL" id="GIM87495.1"/>
    </source>
</evidence>
<accession>A0ABQ4JX29</accession>
<proteinExistence type="predicted"/>
<protein>
    <submittedName>
        <fullName evidence="1">Uncharacterized protein</fullName>
    </submittedName>
</protein>
<reference evidence="1 2" key="1">
    <citation type="submission" date="2021-03" db="EMBL/GenBank/DDBJ databases">
        <title>Whole genome shotgun sequence of Salinispora arenicola NBRC 105043.</title>
        <authorList>
            <person name="Komaki H."/>
            <person name="Tamura T."/>
        </authorList>
    </citation>
    <scope>NUCLEOTIDE SEQUENCE [LARGE SCALE GENOMIC DNA]</scope>
    <source>
        <strain evidence="1 2">NBRC 105043</strain>
    </source>
</reference>
<keyword evidence="2" id="KW-1185">Reference proteome</keyword>
<sequence>MVTCIAPGTSCRDPPTTRRTPSIWELFVNRPCSLTARRAGVGRVVAGDLPAPGYPRVGDGAALAAHLMCVGFTTAPVRDVGLRGGVTERRWLR</sequence>
<gene>
    <name evidence="1" type="ORF">Sar04_42310</name>
</gene>
<organism evidence="1 2">
    <name type="scientific">Salinispora arenicola</name>
    <dbReference type="NCBI Taxonomy" id="168697"/>
    <lineage>
        <taxon>Bacteria</taxon>
        <taxon>Bacillati</taxon>
        <taxon>Actinomycetota</taxon>
        <taxon>Actinomycetes</taxon>
        <taxon>Micromonosporales</taxon>
        <taxon>Micromonosporaceae</taxon>
        <taxon>Salinispora</taxon>
    </lineage>
</organism>
<comment type="caution">
    <text evidence="1">The sequence shown here is derived from an EMBL/GenBank/DDBJ whole genome shotgun (WGS) entry which is preliminary data.</text>
</comment>